<dbReference type="EMBL" id="JAUJYN010000001">
    <property type="protein sequence ID" value="KAK1280042.1"/>
    <property type="molecule type" value="Genomic_DNA"/>
</dbReference>
<dbReference type="InterPro" id="IPR027417">
    <property type="entry name" value="P-loop_NTPase"/>
</dbReference>
<dbReference type="InterPro" id="IPR002182">
    <property type="entry name" value="NB-ARC"/>
</dbReference>
<dbReference type="InterPro" id="IPR001611">
    <property type="entry name" value="Leu-rich_rpt"/>
</dbReference>
<dbReference type="GO" id="GO:0043531">
    <property type="term" value="F:ADP binding"/>
    <property type="evidence" value="ECO:0007669"/>
    <property type="project" value="InterPro"/>
</dbReference>
<dbReference type="Pfam" id="PF13855">
    <property type="entry name" value="LRR_8"/>
    <property type="match status" value="1"/>
</dbReference>
<proteinExistence type="inferred from homology"/>
<dbReference type="AlphaFoldDB" id="A0AAV9BV84"/>
<feature type="domain" description="Disease resistance protein At4g27190-like leucine-rich repeats" evidence="6">
    <location>
        <begin position="769"/>
        <end position="892"/>
    </location>
</feature>
<evidence type="ECO:0000259" key="5">
    <source>
        <dbReference type="Pfam" id="PF00931"/>
    </source>
</evidence>
<dbReference type="InterPro" id="IPR050905">
    <property type="entry name" value="Plant_NBS-LRR"/>
</dbReference>
<dbReference type="GO" id="GO:0009626">
    <property type="term" value="P:plant-type hypersensitive response"/>
    <property type="evidence" value="ECO:0007669"/>
    <property type="project" value="UniProtKB-ARBA"/>
</dbReference>
<keyword evidence="4" id="KW-0067">ATP-binding</keyword>
<dbReference type="InterPro" id="IPR042197">
    <property type="entry name" value="Apaf_helical"/>
</dbReference>
<keyword evidence="8" id="KW-1185">Reference proteome</keyword>
<accession>A0AAV9BV84</accession>
<reference evidence="7" key="1">
    <citation type="journal article" date="2023" name="Nat. Commun.">
        <title>Diploid and tetraploid genomes of Acorus and the evolution of monocots.</title>
        <authorList>
            <person name="Ma L."/>
            <person name="Liu K.W."/>
            <person name="Li Z."/>
            <person name="Hsiao Y.Y."/>
            <person name="Qi Y."/>
            <person name="Fu T."/>
            <person name="Tang G.D."/>
            <person name="Zhang D."/>
            <person name="Sun W.H."/>
            <person name="Liu D.K."/>
            <person name="Li Y."/>
            <person name="Chen G.Z."/>
            <person name="Liu X.D."/>
            <person name="Liao X.Y."/>
            <person name="Jiang Y.T."/>
            <person name="Yu X."/>
            <person name="Hao Y."/>
            <person name="Huang J."/>
            <person name="Zhao X.W."/>
            <person name="Ke S."/>
            <person name="Chen Y.Y."/>
            <person name="Wu W.L."/>
            <person name="Hsu J.L."/>
            <person name="Lin Y.F."/>
            <person name="Huang M.D."/>
            <person name="Li C.Y."/>
            <person name="Huang L."/>
            <person name="Wang Z.W."/>
            <person name="Zhao X."/>
            <person name="Zhong W.Y."/>
            <person name="Peng D.H."/>
            <person name="Ahmad S."/>
            <person name="Lan S."/>
            <person name="Zhang J.S."/>
            <person name="Tsai W.C."/>
            <person name="Van de Peer Y."/>
            <person name="Liu Z.J."/>
        </authorList>
    </citation>
    <scope>NUCLEOTIDE SEQUENCE</scope>
    <source>
        <strain evidence="7">SCP</strain>
    </source>
</reference>
<gene>
    <name evidence="7" type="ORF">QJS04_geneDACA021266</name>
</gene>
<dbReference type="PANTHER" id="PTHR33463">
    <property type="entry name" value="NB-ARC DOMAIN-CONTAINING PROTEIN-RELATED"/>
    <property type="match status" value="1"/>
</dbReference>
<evidence type="ECO:0000259" key="6">
    <source>
        <dbReference type="Pfam" id="PF23247"/>
    </source>
</evidence>
<evidence type="ECO:0000313" key="8">
    <source>
        <dbReference type="Proteomes" id="UP001179952"/>
    </source>
</evidence>
<dbReference type="PRINTS" id="PR00364">
    <property type="entry name" value="DISEASERSIST"/>
</dbReference>
<dbReference type="SUPFAM" id="SSF52058">
    <property type="entry name" value="L domain-like"/>
    <property type="match status" value="2"/>
</dbReference>
<dbReference type="Gene3D" id="3.80.10.10">
    <property type="entry name" value="Ribonuclease Inhibitor"/>
    <property type="match status" value="3"/>
</dbReference>
<dbReference type="Gene3D" id="3.40.50.300">
    <property type="entry name" value="P-loop containing nucleotide triphosphate hydrolases"/>
    <property type="match status" value="1"/>
</dbReference>
<dbReference type="InterPro" id="IPR032675">
    <property type="entry name" value="LRR_dom_sf"/>
</dbReference>
<keyword evidence="2" id="KW-0677">Repeat</keyword>
<dbReference type="Pfam" id="PF00931">
    <property type="entry name" value="NB-ARC"/>
    <property type="match status" value="1"/>
</dbReference>
<keyword evidence="4" id="KW-0547">Nucleotide-binding</keyword>
<reference evidence="7" key="2">
    <citation type="submission" date="2023-06" db="EMBL/GenBank/DDBJ databases">
        <authorList>
            <person name="Ma L."/>
            <person name="Liu K.-W."/>
            <person name="Li Z."/>
            <person name="Hsiao Y.-Y."/>
            <person name="Qi Y."/>
            <person name="Fu T."/>
            <person name="Tang G."/>
            <person name="Zhang D."/>
            <person name="Sun W.-H."/>
            <person name="Liu D.-K."/>
            <person name="Li Y."/>
            <person name="Chen G.-Z."/>
            <person name="Liu X.-D."/>
            <person name="Liao X.-Y."/>
            <person name="Jiang Y.-T."/>
            <person name="Yu X."/>
            <person name="Hao Y."/>
            <person name="Huang J."/>
            <person name="Zhao X.-W."/>
            <person name="Ke S."/>
            <person name="Chen Y.-Y."/>
            <person name="Wu W.-L."/>
            <person name="Hsu J.-L."/>
            <person name="Lin Y.-F."/>
            <person name="Huang M.-D."/>
            <person name="Li C.-Y."/>
            <person name="Huang L."/>
            <person name="Wang Z.-W."/>
            <person name="Zhao X."/>
            <person name="Zhong W.-Y."/>
            <person name="Peng D.-H."/>
            <person name="Ahmad S."/>
            <person name="Lan S."/>
            <person name="Zhang J.-S."/>
            <person name="Tsai W.-C."/>
            <person name="Van De Peer Y."/>
            <person name="Liu Z.-J."/>
        </authorList>
    </citation>
    <scope>NUCLEOTIDE SEQUENCE</scope>
    <source>
        <strain evidence="7">SCP</strain>
        <tissue evidence="7">Leaves</tissue>
    </source>
</reference>
<evidence type="ECO:0000256" key="3">
    <source>
        <dbReference type="ARBA" id="ARBA00022821"/>
    </source>
</evidence>
<sequence>MWPCIMDIAKGAGKMLWEPIKLHASYFICCERYVDDLNVHVKKLDPKKKDREKMANEIGKEPSEELLDWLKKVEEVNDDAKRMTDKVGEHQHCFTWLSDLGSRHSLGKEAVEKKALVDQLQEQNMEHIAVPVHVQVIESLINKDFKLYQSTDLALQKVMDALQNGVHSIGLYGMGGVGKTTLAKEIERRALEQNMFKKAIMVAISQKPNFDIIREKMAEQLGINIKQESVSSAKLFSLIKQQVGQILIILDDMWRRLDLLEIGIPHDCCKIIMTSRDVEVCTSMGIKENIELGVLSPKDSWELFKAYSDVVESSSELQCRVAQDVASECKGLPLAIVTVGRALRGKSLPEWKDALVQLRASVPDNISELKDVYMQLKLSYDHLSKEAQSCFLLCSLFPEDDEISVELLTWYAMGEGFLQCVNTLEESKNRVLSLVNKLKASCLLLEEGEEGKMVKMHDVVRDVAIYIGSNENHEGCLSKSYQNEPDWDKWETVKECKRLSVMNKSICTLPEKPPECSYVQTLLLQWNSKLIKIPDKFFEKMTSLRVLDLSCTSISSLPASMSYLTNLQVILLDYCRNLEDISALGSQNKLQVLSLRSTKVEEMSEVVGKFTGLKYLDLRNIYELRIPPKVISNLCQLEELHVGDSFTEWEVEGEETEENAPLHEIQSLIKLKVLSIKVDKYWEDMLDRVFIKRLERFHIVVGPNWQTWRDYINTLDWTYLNVNLANLGLPGWACALLHKTELLKLVKSSCRQLDATGGGGLQCMKILTLKECNEMEFIVIGQNRSSIPCIILPRLERLHLKDMEKLRGICSSPLPNGSLEELEFLELEKCKEMEFIVIGQNSSSIPCIILPRLKRLYLKDMEKLRGICSSPLPNGSLKELRSLKVYNCSKLNIHQILQQSTSLEEFYIWRQDSMREEFSPCSASRALLPRLRRMNLSGFLPELMSIWKGDSVPPLGSFSNLIELKLIECNELKYALSPNLAQRLESLEDLHVQDCNMMKGLISPSFHGFCNLRILTILNCSGFIHLFLLRVAQSLVELESLYIEGCEHMEVIVRGEEGEAGSERIFPRLQEVRLTWLPNLTSFCSVVGAGQAFAPVLLLPSLSKVYVFDCPRLTRLPLGSHSSPNLEKIEGEKEWLEGLVWDDEESKTRFIPLFEAQEVDKEEEDDGEDDEI</sequence>
<feature type="domain" description="Disease resistance protein At4g27190-like leucine-rich repeats" evidence="6">
    <location>
        <begin position="921"/>
        <end position="996"/>
    </location>
</feature>
<evidence type="ECO:0000256" key="2">
    <source>
        <dbReference type="ARBA" id="ARBA00022737"/>
    </source>
</evidence>
<feature type="domain" description="NB-ARC" evidence="5">
    <location>
        <begin position="155"/>
        <end position="307"/>
    </location>
</feature>
<dbReference type="InterPro" id="IPR057135">
    <property type="entry name" value="At4g27190-like_LRR"/>
</dbReference>
<comment type="similarity">
    <text evidence="1">Belongs to the disease resistance NB-LRR family.</text>
</comment>
<evidence type="ECO:0000256" key="4">
    <source>
        <dbReference type="ARBA" id="ARBA00022840"/>
    </source>
</evidence>
<dbReference type="InterPro" id="IPR036388">
    <property type="entry name" value="WH-like_DNA-bd_sf"/>
</dbReference>
<dbReference type="PANTHER" id="PTHR33463:SF204">
    <property type="entry name" value="NB-ARC DOMAIN-CONTAINING PROTEIN"/>
    <property type="match status" value="1"/>
</dbReference>
<dbReference type="GO" id="GO:0002758">
    <property type="term" value="P:innate immune response-activating signaling pathway"/>
    <property type="evidence" value="ECO:0007669"/>
    <property type="project" value="UniProtKB-ARBA"/>
</dbReference>
<dbReference type="Proteomes" id="UP001179952">
    <property type="component" value="Unassembled WGS sequence"/>
</dbReference>
<protein>
    <submittedName>
        <fullName evidence="7">Disease resistance protein</fullName>
    </submittedName>
</protein>
<comment type="caution">
    <text evidence="7">The sequence shown here is derived from an EMBL/GenBank/DDBJ whole genome shotgun (WGS) entry which is preliminary data.</text>
</comment>
<dbReference type="GO" id="GO:0042742">
    <property type="term" value="P:defense response to bacterium"/>
    <property type="evidence" value="ECO:0007669"/>
    <property type="project" value="UniProtKB-ARBA"/>
</dbReference>
<dbReference type="Gene3D" id="1.10.8.430">
    <property type="entry name" value="Helical domain of apoptotic protease-activating factors"/>
    <property type="match status" value="1"/>
</dbReference>
<evidence type="ECO:0000256" key="1">
    <source>
        <dbReference type="ARBA" id="ARBA00008894"/>
    </source>
</evidence>
<keyword evidence="3" id="KW-0611">Plant defense</keyword>
<name>A0AAV9BV84_ACOGR</name>
<dbReference type="Pfam" id="PF23247">
    <property type="entry name" value="LRR_RPS2"/>
    <property type="match status" value="3"/>
</dbReference>
<dbReference type="GO" id="GO:0005524">
    <property type="term" value="F:ATP binding"/>
    <property type="evidence" value="ECO:0007669"/>
    <property type="project" value="UniProtKB-KW"/>
</dbReference>
<evidence type="ECO:0000313" key="7">
    <source>
        <dbReference type="EMBL" id="KAK1280042.1"/>
    </source>
</evidence>
<dbReference type="Gene3D" id="1.10.10.10">
    <property type="entry name" value="Winged helix-like DNA-binding domain superfamily/Winged helix DNA-binding domain"/>
    <property type="match status" value="1"/>
</dbReference>
<dbReference type="SUPFAM" id="SSF52540">
    <property type="entry name" value="P-loop containing nucleoside triphosphate hydrolases"/>
    <property type="match status" value="1"/>
</dbReference>
<dbReference type="FunFam" id="1.10.10.10:FF:000322">
    <property type="entry name" value="Probable disease resistance protein At1g63360"/>
    <property type="match status" value="1"/>
</dbReference>
<organism evidence="7 8">
    <name type="scientific">Acorus gramineus</name>
    <name type="common">Dwarf sweet flag</name>
    <dbReference type="NCBI Taxonomy" id="55184"/>
    <lineage>
        <taxon>Eukaryota</taxon>
        <taxon>Viridiplantae</taxon>
        <taxon>Streptophyta</taxon>
        <taxon>Embryophyta</taxon>
        <taxon>Tracheophyta</taxon>
        <taxon>Spermatophyta</taxon>
        <taxon>Magnoliopsida</taxon>
        <taxon>Liliopsida</taxon>
        <taxon>Acoraceae</taxon>
        <taxon>Acorus</taxon>
    </lineage>
</organism>
<feature type="domain" description="Disease resistance protein At4g27190-like leucine-rich repeats" evidence="6">
    <location>
        <begin position="1007"/>
        <end position="1116"/>
    </location>
</feature>